<dbReference type="Proteomes" id="UP000693970">
    <property type="component" value="Unassembled WGS sequence"/>
</dbReference>
<dbReference type="InterPro" id="IPR001509">
    <property type="entry name" value="Epimerase_deHydtase"/>
</dbReference>
<evidence type="ECO:0000313" key="3">
    <source>
        <dbReference type="EMBL" id="KAG7349517.1"/>
    </source>
</evidence>
<accession>A0A9K3KTK3</accession>
<dbReference type="EMBL" id="JAGRRH010000019">
    <property type="protein sequence ID" value="KAG7349517.1"/>
    <property type="molecule type" value="Genomic_DNA"/>
</dbReference>
<sequence>MIFFCSAIVRTFTCRTPGFALAFSTALSRPPTATTARTVRSTRSLLRASFLDELTRTFSSMTSGERSKYYTVGITGAGGLIGTAFQNELSQVKTINGKPIRIVALKRGNQASKFDDTDDTLTFATWNPNAAEASSVIDPALVEQLNALVHLSGENVSTGQGLLAPLGIRPWTESKKKEILDSRTATTSALAKAIAASNNKSLDFLVASGVGAYGKDFVGKGVTAIDESADISQTDGFLAEVSRQWEASAEAAVKAGNRVVNMRNGVVLSTKGGVLAKLYPVFFLGGGGIVGSGEQYFPYISGRDMAKAMVHVLKTPKLKGPVNMCAPDGCTNAEFTAAMGSVLNRPTILPLPGFAVSLLFGEMGEELLLGGVRATPKKLLDSGFSFSHPTIEAAVQSAMDEKDI</sequence>
<evidence type="ECO:0000259" key="2">
    <source>
        <dbReference type="Pfam" id="PF08338"/>
    </source>
</evidence>
<evidence type="ECO:0000259" key="1">
    <source>
        <dbReference type="Pfam" id="PF01370"/>
    </source>
</evidence>
<feature type="domain" description="DUF1731" evidence="2">
    <location>
        <begin position="351"/>
        <end position="397"/>
    </location>
</feature>
<dbReference type="OrthoDB" id="276721at2759"/>
<feature type="domain" description="NAD-dependent epimerase/dehydratase" evidence="1">
    <location>
        <begin position="74"/>
        <end position="318"/>
    </location>
</feature>
<dbReference type="InterPro" id="IPR010099">
    <property type="entry name" value="SDR39U1"/>
</dbReference>
<keyword evidence="4" id="KW-1185">Reference proteome</keyword>
<protein>
    <submittedName>
        <fullName evidence="3">Epimerase family protein</fullName>
    </submittedName>
</protein>
<dbReference type="Pfam" id="PF08338">
    <property type="entry name" value="DUF1731"/>
    <property type="match status" value="1"/>
</dbReference>
<dbReference type="AlphaFoldDB" id="A0A9K3KTK3"/>
<dbReference type="Pfam" id="PF01370">
    <property type="entry name" value="Epimerase"/>
    <property type="match status" value="1"/>
</dbReference>
<reference evidence="3" key="2">
    <citation type="submission" date="2021-04" db="EMBL/GenBank/DDBJ databases">
        <authorList>
            <person name="Podell S."/>
        </authorList>
    </citation>
    <scope>NUCLEOTIDE SEQUENCE</scope>
    <source>
        <strain evidence="3">Hildebrandi</strain>
    </source>
</reference>
<name>A0A9K3KTK3_9STRA</name>
<evidence type="ECO:0000313" key="4">
    <source>
        <dbReference type="Proteomes" id="UP000693970"/>
    </source>
</evidence>
<comment type="caution">
    <text evidence="3">The sequence shown here is derived from an EMBL/GenBank/DDBJ whole genome shotgun (WGS) entry which is preliminary data.</text>
</comment>
<dbReference type="PANTHER" id="PTHR11092:SF0">
    <property type="entry name" value="EPIMERASE FAMILY PROTEIN SDR39U1"/>
    <property type="match status" value="1"/>
</dbReference>
<dbReference type="InterPro" id="IPR013549">
    <property type="entry name" value="DUF1731"/>
</dbReference>
<reference evidence="3" key="1">
    <citation type="journal article" date="2021" name="Sci. Rep.">
        <title>Diploid genomic architecture of Nitzschia inconspicua, an elite biomass production diatom.</title>
        <authorList>
            <person name="Oliver A."/>
            <person name="Podell S."/>
            <person name="Pinowska A."/>
            <person name="Traller J.C."/>
            <person name="Smith S.R."/>
            <person name="McClure R."/>
            <person name="Beliaev A."/>
            <person name="Bohutskyi P."/>
            <person name="Hill E.A."/>
            <person name="Rabines A."/>
            <person name="Zheng H."/>
            <person name="Allen L.Z."/>
            <person name="Kuo A."/>
            <person name="Grigoriev I.V."/>
            <person name="Allen A.E."/>
            <person name="Hazlebeck D."/>
            <person name="Allen E.E."/>
        </authorList>
    </citation>
    <scope>NUCLEOTIDE SEQUENCE</scope>
    <source>
        <strain evidence="3">Hildebrandi</strain>
    </source>
</reference>
<dbReference type="NCBIfam" id="TIGR01777">
    <property type="entry name" value="yfcH"/>
    <property type="match status" value="1"/>
</dbReference>
<dbReference type="PANTHER" id="PTHR11092">
    <property type="entry name" value="SUGAR NUCLEOTIDE EPIMERASE RELATED"/>
    <property type="match status" value="1"/>
</dbReference>
<organism evidence="3 4">
    <name type="scientific">Nitzschia inconspicua</name>
    <dbReference type="NCBI Taxonomy" id="303405"/>
    <lineage>
        <taxon>Eukaryota</taxon>
        <taxon>Sar</taxon>
        <taxon>Stramenopiles</taxon>
        <taxon>Ochrophyta</taxon>
        <taxon>Bacillariophyta</taxon>
        <taxon>Bacillariophyceae</taxon>
        <taxon>Bacillariophycidae</taxon>
        <taxon>Bacillariales</taxon>
        <taxon>Bacillariaceae</taxon>
        <taxon>Nitzschia</taxon>
    </lineage>
</organism>
<proteinExistence type="predicted"/>
<gene>
    <name evidence="3" type="ORF">IV203_012114</name>
</gene>